<keyword evidence="3" id="KW-1185">Reference proteome</keyword>
<comment type="caution">
    <text evidence="2">The sequence shown here is derived from an EMBL/GenBank/DDBJ whole genome shotgun (WGS) entry which is preliminary data.</text>
</comment>
<reference evidence="2 3" key="1">
    <citation type="submission" date="2024-01" db="EMBL/GenBank/DDBJ databases">
        <authorList>
            <person name="Alioto T."/>
            <person name="Alioto T."/>
            <person name="Gomez Garrido J."/>
        </authorList>
    </citation>
    <scope>NUCLEOTIDE SEQUENCE [LARGE SCALE GENOMIC DNA]</scope>
</reference>
<feature type="non-terminal residue" evidence="2">
    <location>
        <position position="1"/>
    </location>
</feature>
<evidence type="ECO:0000313" key="2">
    <source>
        <dbReference type="EMBL" id="CAK6979909.1"/>
    </source>
</evidence>
<gene>
    <name evidence="2" type="ORF">FSCOSCO3_A031854</name>
</gene>
<accession>A0AAV1QA32</accession>
<proteinExistence type="predicted"/>
<protein>
    <submittedName>
        <fullName evidence="2">Uncharacterized protein</fullName>
    </submittedName>
</protein>
<dbReference type="EMBL" id="CAWUFR010000626">
    <property type="protein sequence ID" value="CAK6979909.1"/>
    <property type="molecule type" value="Genomic_DNA"/>
</dbReference>
<feature type="compositionally biased region" description="Basic and acidic residues" evidence="1">
    <location>
        <begin position="26"/>
        <end position="42"/>
    </location>
</feature>
<feature type="compositionally biased region" description="Basic residues" evidence="1">
    <location>
        <begin position="43"/>
        <end position="55"/>
    </location>
</feature>
<name>A0AAV1QA32_SCOSC</name>
<sequence>NGSIRSCQHHRAANPLYPCTPPTTHRLREKERREKERVTLRRQDKKKKQEKYRKK</sequence>
<feature type="non-terminal residue" evidence="2">
    <location>
        <position position="55"/>
    </location>
</feature>
<dbReference type="AlphaFoldDB" id="A0AAV1QA32"/>
<feature type="region of interest" description="Disordered" evidence="1">
    <location>
        <begin position="1"/>
        <end position="55"/>
    </location>
</feature>
<organism evidence="2 3">
    <name type="scientific">Scomber scombrus</name>
    <name type="common">Atlantic mackerel</name>
    <name type="synonym">Scomber vernalis</name>
    <dbReference type="NCBI Taxonomy" id="13677"/>
    <lineage>
        <taxon>Eukaryota</taxon>
        <taxon>Metazoa</taxon>
        <taxon>Chordata</taxon>
        <taxon>Craniata</taxon>
        <taxon>Vertebrata</taxon>
        <taxon>Euteleostomi</taxon>
        <taxon>Actinopterygii</taxon>
        <taxon>Neopterygii</taxon>
        <taxon>Teleostei</taxon>
        <taxon>Neoteleostei</taxon>
        <taxon>Acanthomorphata</taxon>
        <taxon>Pelagiaria</taxon>
        <taxon>Scombriformes</taxon>
        <taxon>Scombridae</taxon>
        <taxon>Scomber</taxon>
    </lineage>
</organism>
<evidence type="ECO:0000313" key="3">
    <source>
        <dbReference type="Proteomes" id="UP001314229"/>
    </source>
</evidence>
<dbReference type="Proteomes" id="UP001314229">
    <property type="component" value="Unassembled WGS sequence"/>
</dbReference>
<evidence type="ECO:0000256" key="1">
    <source>
        <dbReference type="SAM" id="MobiDB-lite"/>
    </source>
</evidence>